<dbReference type="InterPro" id="IPR009057">
    <property type="entry name" value="Homeodomain-like_sf"/>
</dbReference>
<evidence type="ECO:0000256" key="7">
    <source>
        <dbReference type="RuleBase" id="RU000682"/>
    </source>
</evidence>
<evidence type="ECO:0000259" key="8">
    <source>
        <dbReference type="PROSITE" id="PS50071"/>
    </source>
</evidence>
<name>A0A482VGK8_ASBVE</name>
<dbReference type="PANTHER" id="PTHR24329">
    <property type="entry name" value="HOMEOBOX PROTEIN ARISTALESS"/>
    <property type="match status" value="1"/>
</dbReference>
<dbReference type="Proteomes" id="UP000292052">
    <property type="component" value="Unassembled WGS sequence"/>
</dbReference>
<feature type="DNA-binding region" description="Homeobox" evidence="6">
    <location>
        <begin position="34"/>
        <end position="93"/>
    </location>
</feature>
<dbReference type="InterPro" id="IPR001356">
    <property type="entry name" value="HD"/>
</dbReference>
<dbReference type="PROSITE" id="PS50071">
    <property type="entry name" value="HOMEOBOX_2"/>
    <property type="match status" value="1"/>
</dbReference>
<evidence type="ECO:0000256" key="2">
    <source>
        <dbReference type="ARBA" id="ARBA00022473"/>
    </source>
</evidence>
<reference evidence="9 10" key="1">
    <citation type="submission" date="2017-03" db="EMBL/GenBank/DDBJ databases">
        <title>Genome of the blue death feigning beetle - Asbolus verrucosus.</title>
        <authorList>
            <person name="Rider S.D."/>
        </authorList>
    </citation>
    <scope>NUCLEOTIDE SEQUENCE [LARGE SCALE GENOMIC DNA]</scope>
    <source>
        <strain evidence="9">Butters</strain>
        <tissue evidence="9">Head and leg muscle</tissue>
    </source>
</reference>
<comment type="subcellular location">
    <subcellularLocation>
        <location evidence="1 6 7">Nucleus</location>
    </subcellularLocation>
</comment>
<evidence type="ECO:0000256" key="5">
    <source>
        <dbReference type="ARBA" id="ARBA00023242"/>
    </source>
</evidence>
<dbReference type="GO" id="GO:0000981">
    <property type="term" value="F:DNA-binding transcription factor activity, RNA polymerase II-specific"/>
    <property type="evidence" value="ECO:0007669"/>
    <property type="project" value="InterPro"/>
</dbReference>
<evidence type="ECO:0000313" key="9">
    <source>
        <dbReference type="EMBL" id="RZC31874.1"/>
    </source>
</evidence>
<evidence type="ECO:0000256" key="6">
    <source>
        <dbReference type="PROSITE-ProRule" id="PRU00108"/>
    </source>
</evidence>
<proteinExistence type="predicted"/>
<dbReference type="CDD" id="cd00086">
    <property type="entry name" value="homeodomain"/>
    <property type="match status" value="1"/>
</dbReference>
<gene>
    <name evidence="9" type="ORF">BDFB_007299</name>
</gene>
<dbReference type="OrthoDB" id="6159439at2759"/>
<comment type="caution">
    <text evidence="9">The sequence shown here is derived from an EMBL/GenBank/DDBJ whole genome shotgun (WGS) entry which is preliminary data.</text>
</comment>
<dbReference type="PANTHER" id="PTHR24329:SF543">
    <property type="entry name" value="FI01017P-RELATED"/>
    <property type="match status" value="1"/>
</dbReference>
<dbReference type="InterPro" id="IPR017970">
    <property type="entry name" value="Homeobox_CS"/>
</dbReference>
<evidence type="ECO:0000256" key="1">
    <source>
        <dbReference type="ARBA" id="ARBA00004123"/>
    </source>
</evidence>
<dbReference type="InterPro" id="IPR050649">
    <property type="entry name" value="Paired_Homeobox_TFs"/>
</dbReference>
<dbReference type="EMBL" id="QDEB01101746">
    <property type="protein sequence ID" value="RZC31874.1"/>
    <property type="molecule type" value="Genomic_DNA"/>
</dbReference>
<dbReference type="SUPFAM" id="SSF46689">
    <property type="entry name" value="Homeodomain-like"/>
    <property type="match status" value="1"/>
</dbReference>
<feature type="domain" description="Homeobox" evidence="8">
    <location>
        <begin position="32"/>
        <end position="92"/>
    </location>
</feature>
<evidence type="ECO:0000256" key="4">
    <source>
        <dbReference type="ARBA" id="ARBA00023155"/>
    </source>
</evidence>
<keyword evidence="3 6" id="KW-0238">DNA-binding</keyword>
<sequence length="203" mass="22774">MDEAGPSYTLNGLLDGLDADSIAPPDDAPSKRKQRRYRTTFSNYQLEELEKAFHKTHYPDVFFREELALRIDLTEARVQVWFQNRRAKWRKQEKSAKNAMPAPLESPLFEQGPANLFLGFEWPAVVPQLPYQAAGGEQIDNITDTILIGDRIAGIQANLIGDGILLENDGHLNLVEDPQGEIGIDPDLLTLRPARSGQGDEHQ</sequence>
<dbReference type="PROSITE" id="PS00027">
    <property type="entry name" value="HOMEOBOX_1"/>
    <property type="match status" value="1"/>
</dbReference>
<dbReference type="FunFam" id="1.10.10.60:FF:000102">
    <property type="entry name" value="Aristaless related homeobox"/>
    <property type="match status" value="1"/>
</dbReference>
<keyword evidence="5 6" id="KW-0539">Nucleus</keyword>
<keyword evidence="2" id="KW-0217">Developmental protein</keyword>
<dbReference type="STRING" id="1661398.A0A482VGK8"/>
<keyword evidence="10" id="KW-1185">Reference proteome</keyword>
<dbReference type="Pfam" id="PF00046">
    <property type="entry name" value="Homeodomain"/>
    <property type="match status" value="1"/>
</dbReference>
<evidence type="ECO:0000256" key="3">
    <source>
        <dbReference type="ARBA" id="ARBA00023125"/>
    </source>
</evidence>
<dbReference type="GO" id="GO:0000977">
    <property type="term" value="F:RNA polymerase II transcription regulatory region sequence-specific DNA binding"/>
    <property type="evidence" value="ECO:0007669"/>
    <property type="project" value="TreeGrafter"/>
</dbReference>
<dbReference type="GO" id="GO:0005634">
    <property type="term" value="C:nucleus"/>
    <property type="evidence" value="ECO:0007669"/>
    <property type="project" value="UniProtKB-SubCell"/>
</dbReference>
<organism evidence="9 10">
    <name type="scientific">Asbolus verrucosus</name>
    <name type="common">Desert ironclad beetle</name>
    <dbReference type="NCBI Taxonomy" id="1661398"/>
    <lineage>
        <taxon>Eukaryota</taxon>
        <taxon>Metazoa</taxon>
        <taxon>Ecdysozoa</taxon>
        <taxon>Arthropoda</taxon>
        <taxon>Hexapoda</taxon>
        <taxon>Insecta</taxon>
        <taxon>Pterygota</taxon>
        <taxon>Neoptera</taxon>
        <taxon>Endopterygota</taxon>
        <taxon>Coleoptera</taxon>
        <taxon>Polyphaga</taxon>
        <taxon>Cucujiformia</taxon>
        <taxon>Tenebrionidae</taxon>
        <taxon>Pimeliinae</taxon>
        <taxon>Asbolus</taxon>
    </lineage>
</organism>
<dbReference type="AlphaFoldDB" id="A0A482VGK8"/>
<protein>
    <submittedName>
        <fullName evidence="9">Homeobox domain containing protein</fullName>
    </submittedName>
</protein>
<keyword evidence="4 6" id="KW-0371">Homeobox</keyword>
<dbReference type="Gene3D" id="1.10.10.60">
    <property type="entry name" value="Homeodomain-like"/>
    <property type="match status" value="1"/>
</dbReference>
<accession>A0A482VGK8</accession>
<dbReference type="SMART" id="SM00389">
    <property type="entry name" value="HOX"/>
    <property type="match status" value="1"/>
</dbReference>
<evidence type="ECO:0000313" key="10">
    <source>
        <dbReference type="Proteomes" id="UP000292052"/>
    </source>
</evidence>